<dbReference type="Proteomes" id="UP000682134">
    <property type="component" value="Unassembled WGS sequence"/>
</dbReference>
<sequence>MKLNNIIFSEDGDVAYGKVSEFINADKFIKAVQEQHYQEICIVENIKIETCISTLEGIGADMITPLSSTDVVIENYFVADVSEIGIAGKEKE</sequence>
<name>A0A940SGW8_9BACI</name>
<evidence type="ECO:0000313" key="2">
    <source>
        <dbReference type="Proteomes" id="UP000682134"/>
    </source>
</evidence>
<keyword evidence="2" id="KW-1185">Reference proteome</keyword>
<protein>
    <submittedName>
        <fullName evidence="1">Uncharacterized protein</fullName>
    </submittedName>
</protein>
<organism evidence="1 2">
    <name type="scientific">Gottfriedia endophytica</name>
    <dbReference type="NCBI Taxonomy" id="2820819"/>
    <lineage>
        <taxon>Bacteria</taxon>
        <taxon>Bacillati</taxon>
        <taxon>Bacillota</taxon>
        <taxon>Bacilli</taxon>
        <taxon>Bacillales</taxon>
        <taxon>Bacillaceae</taxon>
        <taxon>Gottfriedia</taxon>
    </lineage>
</organism>
<dbReference type="EMBL" id="JAGIYQ010000005">
    <property type="protein sequence ID" value="MBP0725552.1"/>
    <property type="molecule type" value="Genomic_DNA"/>
</dbReference>
<reference evidence="1" key="1">
    <citation type="submission" date="2021-04" db="EMBL/GenBank/DDBJ databases">
        <title>Genome seq and assembly of Bacillus sp.</title>
        <authorList>
            <person name="Chhetri G."/>
        </authorList>
    </citation>
    <scope>NUCLEOTIDE SEQUENCE</scope>
    <source>
        <strain evidence="1">RG28</strain>
    </source>
</reference>
<dbReference type="RefSeq" id="WP_209405213.1">
    <property type="nucleotide sequence ID" value="NZ_JAGIYQ010000005.1"/>
</dbReference>
<accession>A0A940SGW8</accession>
<evidence type="ECO:0000313" key="1">
    <source>
        <dbReference type="EMBL" id="MBP0725552.1"/>
    </source>
</evidence>
<proteinExistence type="predicted"/>
<comment type="caution">
    <text evidence="1">The sequence shown here is derived from an EMBL/GenBank/DDBJ whole genome shotgun (WGS) entry which is preliminary data.</text>
</comment>
<gene>
    <name evidence="1" type="ORF">J5Y03_10165</name>
</gene>
<dbReference type="AlphaFoldDB" id="A0A940SGW8"/>